<dbReference type="SMART" id="SM00088">
    <property type="entry name" value="PINT"/>
    <property type="match status" value="1"/>
</dbReference>
<dbReference type="PANTHER" id="PTHR15350">
    <property type="entry name" value="COP9 SIGNALOSOME COMPLEX SUBUNIT 7/DENDRITIC CELL PROTEIN GA17"/>
    <property type="match status" value="1"/>
</dbReference>
<dbReference type="InterPro" id="IPR045237">
    <property type="entry name" value="COPS7/eIF3m"/>
</dbReference>
<name>A0AAN6RZK9_9PEZI</name>
<feature type="compositionally biased region" description="Acidic residues" evidence="3">
    <location>
        <begin position="334"/>
        <end position="346"/>
    </location>
</feature>
<feature type="compositionally biased region" description="Basic and acidic residues" evidence="3">
    <location>
        <begin position="238"/>
        <end position="257"/>
    </location>
</feature>
<dbReference type="InterPro" id="IPR000717">
    <property type="entry name" value="PCI_dom"/>
</dbReference>
<dbReference type="AlphaFoldDB" id="A0AAN6RZK9"/>
<protein>
    <submittedName>
        <fullName evidence="5">Pci domain-protein</fullName>
    </submittedName>
</protein>
<sequence>MEQTKALNSLEPFLALAKSATSPAACADLISRATSAPNTFVFAELLDTPQIQAAAQDPTFSPHLQLLQIFSYGTLSDYLSHGTALPDLNDAQKLKLRQLSLLTLAKDNQTPPKSNLSYPLLRSALRLSSDDDDDDNRELEDLVISAIYAGLLGATLDPANGVVQVNSVAPLRDVPPLTSSAAAASGLGGLLSSLQSWAGRCESTLLSLETQMSQLRAAADRRASESAAWSAHMEQMLENERTSAEKKPTADSSHLSDRQGNSRLDIKSLLTSGNEGLSAGFAPGNYGNYLQGQQGSGLGQRFNKRGIKQLGNAGSSSSAGGGGGSRGDNLFGDIDNEDGMDVDSDNDGGGGTEGNGKKRASRRKL</sequence>
<dbReference type="PROSITE" id="PS50250">
    <property type="entry name" value="PCI"/>
    <property type="match status" value="1"/>
</dbReference>
<accession>A0AAN6RZK9</accession>
<evidence type="ECO:0000259" key="4">
    <source>
        <dbReference type="PROSITE" id="PS50250"/>
    </source>
</evidence>
<dbReference type="Proteomes" id="UP001303473">
    <property type="component" value="Unassembled WGS sequence"/>
</dbReference>
<comment type="caution">
    <text evidence="5">The sequence shown here is derived from an EMBL/GenBank/DDBJ whole genome shotgun (WGS) entry which is preliminary data.</text>
</comment>
<gene>
    <name evidence="5" type="ORF">QBC46DRAFT_398621</name>
</gene>
<feature type="region of interest" description="Disordered" evidence="3">
    <location>
        <begin position="308"/>
        <end position="365"/>
    </location>
</feature>
<dbReference type="Pfam" id="PF22061">
    <property type="entry name" value="CSN7_HB_subdom"/>
    <property type="match status" value="1"/>
</dbReference>
<comment type="similarity">
    <text evidence="1">Belongs to the CSN7/EIF3M family. CSN7 subfamily.</text>
</comment>
<evidence type="ECO:0000256" key="3">
    <source>
        <dbReference type="SAM" id="MobiDB-lite"/>
    </source>
</evidence>
<evidence type="ECO:0000256" key="1">
    <source>
        <dbReference type="ARBA" id="ARBA00008482"/>
    </source>
</evidence>
<dbReference type="PANTHER" id="PTHR15350:SF5">
    <property type="entry name" value="COP9 SIGNALOSOME COMPLEX SUBUNIT 7"/>
    <property type="match status" value="1"/>
</dbReference>
<feature type="domain" description="PCI" evidence="4">
    <location>
        <begin position="1"/>
        <end position="170"/>
    </location>
</feature>
<reference evidence="6" key="1">
    <citation type="journal article" date="2023" name="Mol. Phylogenet. Evol.">
        <title>Genome-scale phylogeny and comparative genomics of the fungal order Sordariales.</title>
        <authorList>
            <person name="Hensen N."/>
            <person name="Bonometti L."/>
            <person name="Westerberg I."/>
            <person name="Brannstrom I.O."/>
            <person name="Guillou S."/>
            <person name="Cros-Aarteil S."/>
            <person name="Calhoun S."/>
            <person name="Haridas S."/>
            <person name="Kuo A."/>
            <person name="Mondo S."/>
            <person name="Pangilinan J."/>
            <person name="Riley R."/>
            <person name="LaButti K."/>
            <person name="Andreopoulos B."/>
            <person name="Lipzen A."/>
            <person name="Chen C."/>
            <person name="Yan M."/>
            <person name="Daum C."/>
            <person name="Ng V."/>
            <person name="Clum A."/>
            <person name="Steindorff A."/>
            <person name="Ohm R.A."/>
            <person name="Martin F."/>
            <person name="Silar P."/>
            <person name="Natvig D.O."/>
            <person name="Lalanne C."/>
            <person name="Gautier V."/>
            <person name="Ament-Velasquez S.L."/>
            <person name="Kruys A."/>
            <person name="Hutchinson M.I."/>
            <person name="Powell A.J."/>
            <person name="Barry K."/>
            <person name="Miller A.N."/>
            <person name="Grigoriev I.V."/>
            <person name="Debuchy R."/>
            <person name="Gladieux P."/>
            <person name="Hiltunen Thoren M."/>
            <person name="Johannesson H."/>
        </authorList>
    </citation>
    <scope>NUCLEOTIDE SEQUENCE [LARGE SCALE GENOMIC DNA]</scope>
    <source>
        <strain evidence="6">CBS 340.73</strain>
    </source>
</reference>
<keyword evidence="2" id="KW-0736">Signalosome</keyword>
<feature type="region of interest" description="Disordered" evidence="3">
    <location>
        <begin position="236"/>
        <end position="263"/>
    </location>
</feature>
<dbReference type="Pfam" id="PF01399">
    <property type="entry name" value="PCI"/>
    <property type="match status" value="1"/>
</dbReference>
<dbReference type="EMBL" id="MU853950">
    <property type="protein sequence ID" value="KAK3934954.1"/>
    <property type="molecule type" value="Genomic_DNA"/>
</dbReference>
<evidence type="ECO:0000313" key="6">
    <source>
        <dbReference type="Proteomes" id="UP001303473"/>
    </source>
</evidence>
<proteinExistence type="inferred from homology"/>
<evidence type="ECO:0000313" key="5">
    <source>
        <dbReference type="EMBL" id="KAK3934954.1"/>
    </source>
</evidence>
<keyword evidence="6" id="KW-1185">Reference proteome</keyword>
<organism evidence="5 6">
    <name type="scientific">Diplogelasinospora grovesii</name>
    <dbReference type="NCBI Taxonomy" id="303347"/>
    <lineage>
        <taxon>Eukaryota</taxon>
        <taxon>Fungi</taxon>
        <taxon>Dikarya</taxon>
        <taxon>Ascomycota</taxon>
        <taxon>Pezizomycotina</taxon>
        <taxon>Sordariomycetes</taxon>
        <taxon>Sordariomycetidae</taxon>
        <taxon>Sordariales</taxon>
        <taxon>Diplogelasinosporaceae</taxon>
        <taxon>Diplogelasinospora</taxon>
    </lineage>
</organism>
<dbReference type="GO" id="GO:0008180">
    <property type="term" value="C:COP9 signalosome"/>
    <property type="evidence" value="ECO:0007669"/>
    <property type="project" value="UniProtKB-KW"/>
</dbReference>
<evidence type="ECO:0000256" key="2">
    <source>
        <dbReference type="ARBA" id="ARBA00022790"/>
    </source>
</evidence>